<name>A0A926V9P5_9CYAN</name>
<protein>
    <submittedName>
        <fullName evidence="1">Uncharacterized protein</fullName>
    </submittedName>
</protein>
<dbReference type="EMBL" id="JACJPW010000001">
    <property type="protein sequence ID" value="MBD2179680.1"/>
    <property type="molecule type" value="Genomic_DNA"/>
</dbReference>
<dbReference type="Proteomes" id="UP000641646">
    <property type="component" value="Unassembled WGS sequence"/>
</dbReference>
<sequence>MIDKIKRVLLIALVIAGTSIGISSEAQAQRFPRRDNGQVEQILSRIESNTDRFQDSLDDALDRSRLNGTNQEDEINRYVKDFERATDRLLDRYDRGQNVTSDLRSVLSSASRIDNFLQRRRLGPRVERDWSTVRRSVNDLEGIISRARRY</sequence>
<evidence type="ECO:0000313" key="2">
    <source>
        <dbReference type="Proteomes" id="UP000641646"/>
    </source>
</evidence>
<evidence type="ECO:0000313" key="1">
    <source>
        <dbReference type="EMBL" id="MBD2179680.1"/>
    </source>
</evidence>
<gene>
    <name evidence="1" type="ORF">H6G03_00900</name>
</gene>
<dbReference type="RefSeq" id="WP_190461083.1">
    <property type="nucleotide sequence ID" value="NZ_JACJPW010000001.1"/>
</dbReference>
<organism evidence="1 2">
    <name type="scientific">Aerosakkonema funiforme FACHB-1375</name>
    <dbReference type="NCBI Taxonomy" id="2949571"/>
    <lineage>
        <taxon>Bacteria</taxon>
        <taxon>Bacillati</taxon>
        <taxon>Cyanobacteriota</taxon>
        <taxon>Cyanophyceae</taxon>
        <taxon>Oscillatoriophycideae</taxon>
        <taxon>Aerosakkonematales</taxon>
        <taxon>Aerosakkonemataceae</taxon>
        <taxon>Aerosakkonema</taxon>
    </lineage>
</organism>
<reference evidence="1" key="1">
    <citation type="journal article" date="2015" name="ISME J.">
        <title>Draft Genome Sequence of Streptomyces incarnatus NRRL8089, which Produces the Nucleoside Antibiotic Sinefungin.</title>
        <authorList>
            <person name="Oshima K."/>
            <person name="Hattori M."/>
            <person name="Shimizu H."/>
            <person name="Fukuda K."/>
            <person name="Nemoto M."/>
            <person name="Inagaki K."/>
            <person name="Tamura T."/>
        </authorList>
    </citation>
    <scope>NUCLEOTIDE SEQUENCE</scope>
    <source>
        <strain evidence="1">FACHB-1375</strain>
    </source>
</reference>
<keyword evidence="2" id="KW-1185">Reference proteome</keyword>
<comment type="caution">
    <text evidence="1">The sequence shown here is derived from an EMBL/GenBank/DDBJ whole genome shotgun (WGS) entry which is preliminary data.</text>
</comment>
<reference evidence="1" key="2">
    <citation type="submission" date="2020-08" db="EMBL/GenBank/DDBJ databases">
        <authorList>
            <person name="Chen M."/>
            <person name="Teng W."/>
            <person name="Zhao L."/>
            <person name="Hu C."/>
            <person name="Zhou Y."/>
            <person name="Han B."/>
            <person name="Song L."/>
            <person name="Shu W."/>
        </authorList>
    </citation>
    <scope>NUCLEOTIDE SEQUENCE</scope>
    <source>
        <strain evidence="1">FACHB-1375</strain>
    </source>
</reference>
<accession>A0A926V9P5</accession>
<proteinExistence type="predicted"/>
<dbReference type="AlphaFoldDB" id="A0A926V9P5"/>